<feature type="transmembrane region" description="Helical" evidence="6">
    <location>
        <begin position="12"/>
        <end position="34"/>
    </location>
</feature>
<feature type="transmembrane region" description="Helical" evidence="6">
    <location>
        <begin position="146"/>
        <end position="165"/>
    </location>
</feature>
<feature type="transmembrane region" description="Helical" evidence="6">
    <location>
        <begin position="322"/>
        <end position="342"/>
    </location>
</feature>
<feature type="transmembrane region" description="Helical" evidence="6">
    <location>
        <begin position="354"/>
        <end position="378"/>
    </location>
</feature>
<accession>A0A9P0AAS3</accession>
<keyword evidence="2 6" id="KW-0812">Transmembrane</keyword>
<reference evidence="8" key="1">
    <citation type="submission" date="2021-12" db="EMBL/GenBank/DDBJ databases">
        <authorList>
            <person name="King R."/>
        </authorList>
    </citation>
    <scope>NUCLEOTIDE SEQUENCE</scope>
</reference>
<dbReference type="InterPro" id="IPR005828">
    <property type="entry name" value="MFS_sugar_transport-like"/>
</dbReference>
<feature type="domain" description="Major facilitator superfamily (MFS) profile" evidence="7">
    <location>
        <begin position="17"/>
        <end position="445"/>
    </location>
</feature>
<dbReference type="SUPFAM" id="SSF103473">
    <property type="entry name" value="MFS general substrate transporter"/>
    <property type="match status" value="1"/>
</dbReference>
<evidence type="ECO:0000313" key="8">
    <source>
        <dbReference type="EMBL" id="CAH0389224.1"/>
    </source>
</evidence>
<dbReference type="Pfam" id="PF00083">
    <property type="entry name" value="Sugar_tr"/>
    <property type="match status" value="1"/>
</dbReference>
<feature type="transmembrane region" description="Helical" evidence="6">
    <location>
        <begin position="61"/>
        <end position="79"/>
    </location>
</feature>
<name>A0A9P0AAS3_BEMTA</name>
<dbReference type="InterPro" id="IPR050549">
    <property type="entry name" value="MFS_Trehalose_Transporter"/>
</dbReference>
<organism evidence="8 9">
    <name type="scientific">Bemisia tabaci</name>
    <name type="common">Sweetpotato whitefly</name>
    <name type="synonym">Aleurodes tabaci</name>
    <dbReference type="NCBI Taxonomy" id="7038"/>
    <lineage>
        <taxon>Eukaryota</taxon>
        <taxon>Metazoa</taxon>
        <taxon>Ecdysozoa</taxon>
        <taxon>Arthropoda</taxon>
        <taxon>Hexapoda</taxon>
        <taxon>Insecta</taxon>
        <taxon>Pterygota</taxon>
        <taxon>Neoptera</taxon>
        <taxon>Paraneoptera</taxon>
        <taxon>Hemiptera</taxon>
        <taxon>Sternorrhyncha</taxon>
        <taxon>Aleyrodoidea</taxon>
        <taxon>Aleyrodidae</taxon>
        <taxon>Aleyrodinae</taxon>
        <taxon>Bemisia</taxon>
    </lineage>
</organism>
<feature type="transmembrane region" description="Helical" evidence="6">
    <location>
        <begin position="289"/>
        <end position="310"/>
    </location>
</feature>
<dbReference type="InterPro" id="IPR020846">
    <property type="entry name" value="MFS_dom"/>
</dbReference>
<dbReference type="Proteomes" id="UP001152759">
    <property type="component" value="Chromosome 4"/>
</dbReference>
<dbReference type="PANTHER" id="PTHR48021">
    <property type="match status" value="1"/>
</dbReference>
<evidence type="ECO:0000256" key="5">
    <source>
        <dbReference type="SAM" id="MobiDB-lite"/>
    </source>
</evidence>
<evidence type="ECO:0000313" key="9">
    <source>
        <dbReference type="Proteomes" id="UP001152759"/>
    </source>
</evidence>
<evidence type="ECO:0000259" key="7">
    <source>
        <dbReference type="PROSITE" id="PS50850"/>
    </source>
</evidence>
<feature type="transmembrane region" description="Helical" evidence="6">
    <location>
        <begin position="390"/>
        <end position="411"/>
    </location>
</feature>
<evidence type="ECO:0000256" key="2">
    <source>
        <dbReference type="ARBA" id="ARBA00022692"/>
    </source>
</evidence>
<comment type="subcellular location">
    <subcellularLocation>
        <location evidence="1">Membrane</location>
        <topology evidence="1">Multi-pass membrane protein</topology>
    </subcellularLocation>
</comment>
<evidence type="ECO:0000256" key="6">
    <source>
        <dbReference type="SAM" id="Phobius"/>
    </source>
</evidence>
<gene>
    <name evidence="8" type="ORF">BEMITA_LOCUS8075</name>
</gene>
<dbReference type="Gene3D" id="1.20.1250.20">
    <property type="entry name" value="MFS general substrate transporter like domains"/>
    <property type="match status" value="1"/>
</dbReference>
<feature type="transmembrane region" description="Helical" evidence="6">
    <location>
        <begin position="91"/>
        <end position="109"/>
    </location>
</feature>
<dbReference type="PROSITE" id="PS50850">
    <property type="entry name" value="MFS"/>
    <property type="match status" value="1"/>
</dbReference>
<dbReference type="PANTHER" id="PTHR48021:SF32">
    <property type="entry name" value="FACILITATED TREHALOSE TRANSPORTER TRET1-2 HOMOLOG-LIKE PROTEIN"/>
    <property type="match status" value="1"/>
</dbReference>
<feature type="transmembrane region" description="Helical" evidence="6">
    <location>
        <begin position="171"/>
        <end position="192"/>
    </location>
</feature>
<evidence type="ECO:0000256" key="3">
    <source>
        <dbReference type="ARBA" id="ARBA00022989"/>
    </source>
</evidence>
<feature type="transmembrane region" description="Helical" evidence="6">
    <location>
        <begin position="115"/>
        <end position="134"/>
    </location>
</feature>
<protein>
    <recommendedName>
        <fullName evidence="7">Major facilitator superfamily (MFS) profile domain-containing protein</fullName>
    </recommendedName>
</protein>
<sequence>MNKEEEDEKITWSCWLRTLFACSGAMLCFIFSGVTEAQSSTLLPQLKEKDSIIHATPEEETWIASLGILMAPIASVVVGPTIDLIGRKKGLLFFYLDMGVGFTIIACATEVWHIYVGRCVCSFAIGMEVAAVVYFAETCTKKQRSVLLSIISASFTFGVSLTYFVGGYLPWNVASGVFALGCFLYFLIQLLAPESPAWLYKQGDVDASKRSLQRLGRSPSGILRELEMLRLSSKEQSEKFQFKVFLEPTVWKPFLIMCIFHILLNLSGVFHIMYYTLDFIERLGTSYDPLTVSIIISVTRVISCSTVGIYSTAYVGRKPATIVSSILMTLSFLSAGVYEYVFRDTPVGEKPFEWVPIVLLIVNIISGILAVAILPWLISGELFPLQIRGSMNGAVYVFGTSLMFVSIKLYAVCLEVFQMWGLLLVYSLGSFLAILFGIFVLPETQNKTLLEVERGFLPKNRRNIAPSPNAEATKNCGDASQSEAGSERR</sequence>
<feature type="region of interest" description="Disordered" evidence="5">
    <location>
        <begin position="461"/>
        <end position="489"/>
    </location>
</feature>
<keyword evidence="4 6" id="KW-0472">Membrane</keyword>
<dbReference type="GO" id="GO:0022857">
    <property type="term" value="F:transmembrane transporter activity"/>
    <property type="evidence" value="ECO:0007669"/>
    <property type="project" value="InterPro"/>
</dbReference>
<dbReference type="EMBL" id="OU963865">
    <property type="protein sequence ID" value="CAH0389224.1"/>
    <property type="molecule type" value="Genomic_DNA"/>
</dbReference>
<feature type="transmembrane region" description="Helical" evidence="6">
    <location>
        <begin position="254"/>
        <end position="277"/>
    </location>
</feature>
<evidence type="ECO:0000256" key="4">
    <source>
        <dbReference type="ARBA" id="ARBA00023136"/>
    </source>
</evidence>
<dbReference type="InterPro" id="IPR036259">
    <property type="entry name" value="MFS_trans_sf"/>
</dbReference>
<keyword evidence="3 6" id="KW-1133">Transmembrane helix</keyword>
<evidence type="ECO:0000256" key="1">
    <source>
        <dbReference type="ARBA" id="ARBA00004141"/>
    </source>
</evidence>
<feature type="transmembrane region" description="Helical" evidence="6">
    <location>
        <begin position="417"/>
        <end position="441"/>
    </location>
</feature>
<dbReference type="GO" id="GO:0016020">
    <property type="term" value="C:membrane"/>
    <property type="evidence" value="ECO:0007669"/>
    <property type="project" value="UniProtKB-SubCell"/>
</dbReference>
<dbReference type="AlphaFoldDB" id="A0A9P0AAS3"/>
<proteinExistence type="predicted"/>
<feature type="compositionally biased region" description="Polar residues" evidence="5">
    <location>
        <begin position="478"/>
        <end position="489"/>
    </location>
</feature>
<keyword evidence="9" id="KW-1185">Reference proteome</keyword>